<keyword evidence="1" id="KW-1133">Transmembrane helix</keyword>
<sequence length="55" mass="5473">MAPPPRTPSAGGFPIAIGALGGTAIGLYAGQPSIGFLAGIAAGIALAVLIWWRER</sequence>
<organism evidence="2 3">
    <name type="scientific">Sphingomonas endophytica</name>
    <dbReference type="NCBI Taxonomy" id="869719"/>
    <lineage>
        <taxon>Bacteria</taxon>
        <taxon>Pseudomonadati</taxon>
        <taxon>Pseudomonadota</taxon>
        <taxon>Alphaproteobacteria</taxon>
        <taxon>Sphingomonadales</taxon>
        <taxon>Sphingomonadaceae</taxon>
        <taxon>Sphingomonas</taxon>
    </lineage>
</organism>
<proteinExistence type="predicted"/>
<comment type="caution">
    <text evidence="2">The sequence shown here is derived from an EMBL/GenBank/DDBJ whole genome shotgun (WGS) entry which is preliminary data.</text>
</comment>
<keyword evidence="1" id="KW-0472">Membrane</keyword>
<dbReference type="Proteomes" id="UP000522313">
    <property type="component" value="Unassembled WGS sequence"/>
</dbReference>
<protein>
    <submittedName>
        <fullName evidence="2">Uncharacterized protein</fullName>
    </submittedName>
</protein>
<keyword evidence="1" id="KW-0812">Transmembrane</keyword>
<accession>A0A7X0MNZ4</accession>
<evidence type="ECO:0000313" key="3">
    <source>
        <dbReference type="Proteomes" id="UP000522313"/>
    </source>
</evidence>
<name>A0A7X0MNZ4_9SPHN</name>
<evidence type="ECO:0000313" key="2">
    <source>
        <dbReference type="EMBL" id="MBB6505894.1"/>
    </source>
</evidence>
<dbReference type="EMBL" id="JACHBT010000016">
    <property type="protein sequence ID" value="MBB6505894.1"/>
    <property type="molecule type" value="Genomic_DNA"/>
</dbReference>
<dbReference type="AlphaFoldDB" id="A0A7X0MNZ4"/>
<gene>
    <name evidence="2" type="ORF">F4693_002891</name>
</gene>
<evidence type="ECO:0000256" key="1">
    <source>
        <dbReference type="SAM" id="Phobius"/>
    </source>
</evidence>
<feature type="transmembrane region" description="Helical" evidence="1">
    <location>
        <begin position="34"/>
        <end position="52"/>
    </location>
</feature>
<feature type="transmembrane region" description="Helical" evidence="1">
    <location>
        <begin position="12"/>
        <end position="28"/>
    </location>
</feature>
<dbReference type="RefSeq" id="WP_184506921.1">
    <property type="nucleotide sequence ID" value="NZ_JACHBT010000016.1"/>
</dbReference>
<reference evidence="2 3" key="1">
    <citation type="submission" date="2020-08" db="EMBL/GenBank/DDBJ databases">
        <title>The Agave Microbiome: Exploring the role of microbial communities in plant adaptations to desert environments.</title>
        <authorList>
            <person name="Partida-Martinez L.P."/>
        </authorList>
    </citation>
    <scope>NUCLEOTIDE SEQUENCE [LARGE SCALE GENOMIC DNA]</scope>
    <source>
        <strain evidence="2 3">AS3.13</strain>
    </source>
</reference>
<reference evidence="2 3" key="2">
    <citation type="submission" date="2020-08" db="EMBL/GenBank/DDBJ databases">
        <authorList>
            <person name="Partida-Martinez L."/>
            <person name="Huntemann M."/>
            <person name="Clum A."/>
            <person name="Wang J."/>
            <person name="Palaniappan K."/>
            <person name="Ritter S."/>
            <person name="Chen I.-M."/>
            <person name="Stamatis D."/>
            <person name="Reddy T."/>
            <person name="O'Malley R."/>
            <person name="Daum C."/>
            <person name="Shapiro N."/>
            <person name="Ivanova N."/>
            <person name="Kyrpides N."/>
            <person name="Woyke T."/>
        </authorList>
    </citation>
    <scope>NUCLEOTIDE SEQUENCE [LARGE SCALE GENOMIC DNA]</scope>
    <source>
        <strain evidence="2 3">AS3.13</strain>
    </source>
</reference>